<proteinExistence type="predicted"/>
<feature type="transmembrane region" description="Helical" evidence="8">
    <location>
        <begin position="254"/>
        <end position="273"/>
    </location>
</feature>
<dbReference type="RefSeq" id="WP_186857958.1">
    <property type="nucleotide sequence ID" value="NZ_JACOON010000004.1"/>
</dbReference>
<keyword evidence="4" id="KW-0997">Cell inner membrane</keyword>
<feature type="transmembrane region" description="Helical" evidence="8">
    <location>
        <begin position="12"/>
        <end position="31"/>
    </location>
</feature>
<keyword evidence="6 8" id="KW-1133">Transmembrane helix</keyword>
<evidence type="ECO:0000256" key="4">
    <source>
        <dbReference type="ARBA" id="ARBA00022519"/>
    </source>
</evidence>
<protein>
    <submittedName>
        <fullName evidence="9">ABC transporter permease</fullName>
    </submittedName>
</protein>
<evidence type="ECO:0000256" key="3">
    <source>
        <dbReference type="ARBA" id="ARBA00022475"/>
    </source>
</evidence>
<gene>
    <name evidence="9" type="ORF">H8S18_08910</name>
</gene>
<feature type="transmembrane region" description="Helical" evidence="8">
    <location>
        <begin position="179"/>
        <end position="197"/>
    </location>
</feature>
<keyword evidence="10" id="KW-1185">Reference proteome</keyword>
<feature type="transmembrane region" description="Helical" evidence="8">
    <location>
        <begin position="285"/>
        <end position="304"/>
    </location>
</feature>
<feature type="transmembrane region" description="Helical" evidence="8">
    <location>
        <begin position="96"/>
        <end position="118"/>
    </location>
</feature>
<feature type="transmembrane region" description="Helical" evidence="8">
    <location>
        <begin position="310"/>
        <end position="328"/>
    </location>
</feature>
<reference evidence="9 10" key="1">
    <citation type="submission" date="2020-08" db="EMBL/GenBank/DDBJ databases">
        <title>Genome public.</title>
        <authorList>
            <person name="Liu C."/>
            <person name="Sun Q."/>
        </authorList>
    </citation>
    <scope>NUCLEOTIDE SEQUENCE [LARGE SCALE GENOMIC DNA]</scope>
    <source>
        <strain evidence="9 10">NSJ-35</strain>
    </source>
</reference>
<dbReference type="Proteomes" id="UP000606889">
    <property type="component" value="Unassembled WGS sequence"/>
</dbReference>
<organism evidence="9 10">
    <name type="scientific">Christensenella tenuis</name>
    <dbReference type="NCBI Taxonomy" id="2763033"/>
    <lineage>
        <taxon>Bacteria</taxon>
        <taxon>Bacillati</taxon>
        <taxon>Bacillota</taxon>
        <taxon>Clostridia</taxon>
        <taxon>Christensenellales</taxon>
        <taxon>Christensenellaceae</taxon>
        <taxon>Christensenella</taxon>
    </lineage>
</organism>
<comment type="caution">
    <text evidence="9">The sequence shown here is derived from an EMBL/GenBank/DDBJ whole genome shotgun (WGS) entry which is preliminary data.</text>
</comment>
<evidence type="ECO:0000256" key="2">
    <source>
        <dbReference type="ARBA" id="ARBA00022448"/>
    </source>
</evidence>
<keyword evidence="2" id="KW-0813">Transport</keyword>
<evidence type="ECO:0000313" key="10">
    <source>
        <dbReference type="Proteomes" id="UP000606889"/>
    </source>
</evidence>
<dbReference type="Pfam" id="PF02653">
    <property type="entry name" value="BPD_transp_2"/>
    <property type="match status" value="1"/>
</dbReference>
<dbReference type="InterPro" id="IPR001851">
    <property type="entry name" value="ABC_transp_permease"/>
</dbReference>
<feature type="transmembrane region" description="Helical" evidence="8">
    <location>
        <begin position="52"/>
        <end position="84"/>
    </location>
</feature>
<evidence type="ECO:0000256" key="8">
    <source>
        <dbReference type="SAM" id="Phobius"/>
    </source>
</evidence>
<keyword evidence="7 8" id="KW-0472">Membrane</keyword>
<keyword evidence="5 8" id="KW-0812">Transmembrane</keyword>
<dbReference type="PANTHER" id="PTHR32196">
    <property type="entry name" value="ABC TRANSPORTER PERMEASE PROTEIN YPHD-RELATED-RELATED"/>
    <property type="match status" value="1"/>
</dbReference>
<name>A0ABR7EFA3_9FIRM</name>
<comment type="subcellular location">
    <subcellularLocation>
        <location evidence="1">Cell membrane</location>
        <topology evidence="1">Multi-pass membrane protein</topology>
    </subcellularLocation>
</comment>
<dbReference type="CDD" id="cd06579">
    <property type="entry name" value="TM_PBP1_transp_AraH_like"/>
    <property type="match status" value="1"/>
</dbReference>
<keyword evidence="3" id="KW-1003">Cell membrane</keyword>
<feature type="transmembrane region" description="Helical" evidence="8">
    <location>
        <begin position="228"/>
        <end position="248"/>
    </location>
</feature>
<feature type="transmembrane region" description="Helical" evidence="8">
    <location>
        <begin position="125"/>
        <end position="146"/>
    </location>
</feature>
<dbReference type="EMBL" id="JACOON010000004">
    <property type="protein sequence ID" value="MBC5648455.1"/>
    <property type="molecule type" value="Genomic_DNA"/>
</dbReference>
<evidence type="ECO:0000256" key="6">
    <source>
        <dbReference type="ARBA" id="ARBA00022989"/>
    </source>
</evidence>
<evidence type="ECO:0000256" key="5">
    <source>
        <dbReference type="ARBA" id="ARBA00022692"/>
    </source>
</evidence>
<evidence type="ECO:0000313" key="9">
    <source>
        <dbReference type="EMBL" id="MBC5648455.1"/>
    </source>
</evidence>
<sequence length="347" mass="36629">MNELSKRKWNRLLSHNEFYIAIIIVAICLLIEVRSGQFFTPNNLVDIVRSGIVPCIFGIGVLVVMLSGGIDLSFVPIAALAMYITNSVMLDTGFSGSIVVPFLLAGGIGIACGALNAVVISKFNLPTMIVTLGTSSIFTGLLRGVFEAKEKTASPILMELGSSKLFTAQNADSGLTSDMPSTLFILLGVVVVTFILLRYTTLGRGIYAVGGDPGAARRAGFRVTRIQFFVYCYVGLLAGIAGVTRTGMSQAAHFTSLLGTELTIIAATVLGGARITGGVGTITGTVLGAFLMTIVSNSLVLIGVPTYWQQFFTGALIVIGTGISVYQASKKYRGSLSLDERAKEELG</sequence>
<evidence type="ECO:0000256" key="1">
    <source>
        <dbReference type="ARBA" id="ARBA00004651"/>
    </source>
</evidence>
<accession>A0ABR7EFA3</accession>
<evidence type="ECO:0000256" key="7">
    <source>
        <dbReference type="ARBA" id="ARBA00023136"/>
    </source>
</evidence>
<dbReference type="PANTHER" id="PTHR32196:SF21">
    <property type="entry name" value="ABC TRANSPORTER PERMEASE PROTEIN YPHD-RELATED"/>
    <property type="match status" value="1"/>
</dbReference>